<organism evidence="4 5">
    <name type="scientific">Mycolicibacterium hodleri</name>
    <dbReference type="NCBI Taxonomy" id="49897"/>
    <lineage>
        <taxon>Bacteria</taxon>
        <taxon>Bacillati</taxon>
        <taxon>Actinomycetota</taxon>
        <taxon>Actinomycetes</taxon>
        <taxon>Mycobacteriales</taxon>
        <taxon>Mycobacteriaceae</taxon>
        <taxon>Mycolicibacterium</taxon>
    </lineage>
</organism>
<evidence type="ECO:0000313" key="5">
    <source>
        <dbReference type="Proteomes" id="UP000320095"/>
    </source>
</evidence>
<dbReference type="Gene3D" id="3.40.50.1820">
    <property type="entry name" value="alpha/beta hydrolase"/>
    <property type="match status" value="1"/>
</dbReference>
<proteinExistence type="inferred from homology"/>
<dbReference type="GO" id="GO:0016787">
    <property type="term" value="F:hydrolase activity"/>
    <property type="evidence" value="ECO:0007669"/>
    <property type="project" value="UniProtKB-KW"/>
</dbReference>
<dbReference type="PANTHER" id="PTHR48081:SF8">
    <property type="entry name" value="ALPHA_BETA HYDROLASE FOLD-3 DOMAIN-CONTAINING PROTEIN-RELATED"/>
    <property type="match status" value="1"/>
</dbReference>
<dbReference type="EMBL" id="RCZG01000001">
    <property type="protein sequence ID" value="TPG36856.1"/>
    <property type="molecule type" value="Genomic_DNA"/>
</dbReference>
<accession>A0A502EK28</accession>
<feature type="domain" description="Alpha/beta hydrolase fold-3" evidence="3">
    <location>
        <begin position="156"/>
        <end position="363"/>
    </location>
</feature>
<dbReference type="InterPro" id="IPR013094">
    <property type="entry name" value="AB_hydrolase_3"/>
</dbReference>
<reference evidence="4 5" key="1">
    <citation type="journal article" date="2019" name="Environ. Microbiol.">
        <title>Species interactions and distinct microbial communities in high Arctic permafrost affected cryosols are associated with the CH4 and CO2 gas fluxes.</title>
        <authorList>
            <person name="Altshuler I."/>
            <person name="Hamel J."/>
            <person name="Turney S."/>
            <person name="Magnuson E."/>
            <person name="Levesque R."/>
            <person name="Greer C."/>
            <person name="Whyte L.G."/>
        </authorList>
    </citation>
    <scope>NUCLEOTIDE SEQUENCE [LARGE SCALE GENOMIC DNA]</scope>
    <source>
        <strain evidence="4 5">S5.20</strain>
    </source>
</reference>
<comment type="similarity">
    <text evidence="1">Belongs to the 'GDXG' lipolytic enzyme family.</text>
</comment>
<name>A0A502EK28_9MYCO</name>
<keyword evidence="5" id="KW-1185">Reference proteome</keyword>
<dbReference type="InterPro" id="IPR050300">
    <property type="entry name" value="GDXG_lipolytic_enzyme"/>
</dbReference>
<dbReference type="Proteomes" id="UP000320095">
    <property type="component" value="Unassembled WGS sequence"/>
</dbReference>
<dbReference type="RefSeq" id="WP_140687776.1">
    <property type="nucleotide sequence ID" value="NZ_RCZG01000001.1"/>
</dbReference>
<dbReference type="InterPro" id="IPR029058">
    <property type="entry name" value="AB_hydrolase_fold"/>
</dbReference>
<keyword evidence="2 4" id="KW-0378">Hydrolase</keyword>
<evidence type="ECO:0000259" key="3">
    <source>
        <dbReference type="Pfam" id="PF07859"/>
    </source>
</evidence>
<dbReference type="Pfam" id="PF07859">
    <property type="entry name" value="Abhydrolase_3"/>
    <property type="match status" value="1"/>
</dbReference>
<evidence type="ECO:0000256" key="2">
    <source>
        <dbReference type="ARBA" id="ARBA00022801"/>
    </source>
</evidence>
<dbReference type="FunFam" id="3.40.50.1820:FF:000089">
    <property type="entry name" value="Alpha/beta hydrolase"/>
    <property type="match status" value="1"/>
</dbReference>
<comment type="caution">
    <text evidence="4">The sequence shown here is derived from an EMBL/GenBank/DDBJ whole genome shotgun (WGS) entry which is preliminary data.</text>
</comment>
<dbReference type="PROSITE" id="PS01173">
    <property type="entry name" value="LIPASE_GDXG_HIS"/>
    <property type="match status" value="1"/>
</dbReference>
<sequence>MTRSLPVQVPPTGPAAAVAHDEVGRPGRGRLAVLNATSDVMLRLLPRLPDPVKRLLLGRRTVTIDGNTLDTTLQFMLAAQSSAGINGLVASSDVTVARSQLRKLSAMIDAGIAVGVRDLSIPGPAGTIPVRHYTPVNTVPVGSSRERSSGRSEPLLVFFHGGGFVVGDLDTHDGLCRLMCRDAGVHVLAVDYRLAPEHPAPAAIDDCYAAYRWALEHAAELGADASRVAVGGDSAGGNLSAVVSRLARNDGVPLPALQMLLYPATDFANDTRSKTLFADGFFLTKKDMDWFRANYLAGSTLGATDPLISPLLADDLSELPAAMVFTGGFDPLRDEGNQYADALAAAGVAVDHRQFGSVVHAFANFFPLGGASATATAEIVSALRAHLSRG</sequence>
<dbReference type="SUPFAM" id="SSF53474">
    <property type="entry name" value="alpha/beta-Hydrolases"/>
    <property type="match status" value="1"/>
</dbReference>
<protein>
    <submittedName>
        <fullName evidence="4">Alpha/beta hydrolase</fullName>
    </submittedName>
</protein>
<evidence type="ECO:0000313" key="4">
    <source>
        <dbReference type="EMBL" id="TPG36856.1"/>
    </source>
</evidence>
<evidence type="ECO:0000256" key="1">
    <source>
        <dbReference type="ARBA" id="ARBA00010515"/>
    </source>
</evidence>
<dbReference type="AlphaFoldDB" id="A0A502EK28"/>
<dbReference type="PANTHER" id="PTHR48081">
    <property type="entry name" value="AB HYDROLASE SUPERFAMILY PROTEIN C4A8.06C"/>
    <property type="match status" value="1"/>
</dbReference>
<dbReference type="InterPro" id="IPR002168">
    <property type="entry name" value="Lipase_GDXG_HIS_AS"/>
</dbReference>
<dbReference type="OrthoDB" id="3181909at2"/>
<gene>
    <name evidence="4" type="ORF">EAH80_02820</name>
</gene>